<protein>
    <recommendedName>
        <fullName evidence="2">Large ribosomal subunit protein bL21m</fullName>
    </recommendedName>
</protein>
<feature type="region of interest" description="Disordered" evidence="3">
    <location>
        <begin position="9"/>
        <end position="42"/>
    </location>
</feature>
<evidence type="ECO:0000256" key="3">
    <source>
        <dbReference type="SAM" id="MobiDB-lite"/>
    </source>
</evidence>
<proteinExistence type="inferred from homology"/>
<dbReference type="SUPFAM" id="SSF141091">
    <property type="entry name" value="L21p-like"/>
    <property type="match status" value="1"/>
</dbReference>
<name>D4AWG4_ARTBC</name>
<dbReference type="GeneID" id="9519379"/>
<dbReference type="eggNOG" id="KOG0453">
    <property type="taxonomic scope" value="Eukaryota"/>
</dbReference>
<dbReference type="GO" id="GO:0003735">
    <property type="term" value="F:structural constituent of ribosome"/>
    <property type="evidence" value="ECO:0007669"/>
    <property type="project" value="TreeGrafter"/>
</dbReference>
<comment type="similarity">
    <text evidence="1">Belongs to the bacterial ribosomal protein bL21 family.</text>
</comment>
<keyword evidence="5" id="KW-1185">Reference proteome</keyword>
<evidence type="ECO:0000256" key="2">
    <source>
        <dbReference type="ARBA" id="ARBA00044129"/>
    </source>
</evidence>
<accession>D4AWG4</accession>
<dbReference type="PANTHER" id="PTHR21349:SF0">
    <property type="entry name" value="LARGE RIBOSOMAL SUBUNIT PROTEIN BL21M"/>
    <property type="match status" value="1"/>
</dbReference>
<dbReference type="HOGENOM" id="CLU_061463_0_0_1"/>
<dbReference type="STRING" id="663331.D4AWG4"/>
<comment type="caution">
    <text evidence="4">The sequence shown here is derived from an EMBL/GenBank/DDBJ whole genome shotgun (WGS) entry which is preliminary data.</text>
</comment>
<organism evidence="4 5">
    <name type="scientific">Arthroderma benhamiae (strain ATCC MYA-4681 / CBS 112371)</name>
    <name type="common">Trichophyton mentagrophytes</name>
    <dbReference type="NCBI Taxonomy" id="663331"/>
    <lineage>
        <taxon>Eukaryota</taxon>
        <taxon>Fungi</taxon>
        <taxon>Dikarya</taxon>
        <taxon>Ascomycota</taxon>
        <taxon>Pezizomycotina</taxon>
        <taxon>Eurotiomycetes</taxon>
        <taxon>Eurotiomycetidae</taxon>
        <taxon>Onygenales</taxon>
        <taxon>Arthrodermataceae</taxon>
        <taxon>Trichophyton</taxon>
    </lineage>
</organism>
<evidence type="ECO:0000313" key="4">
    <source>
        <dbReference type="EMBL" id="EFE32704.1"/>
    </source>
</evidence>
<dbReference type="PANTHER" id="PTHR21349">
    <property type="entry name" value="50S RIBOSOMAL PROTEIN L21"/>
    <property type="match status" value="1"/>
</dbReference>
<reference evidence="5" key="1">
    <citation type="journal article" date="2011" name="Genome Biol.">
        <title>Comparative and functional genomics provide insights into the pathogenicity of dermatophytic fungi.</title>
        <authorList>
            <person name="Burmester A."/>
            <person name="Shelest E."/>
            <person name="Gloeckner G."/>
            <person name="Heddergott C."/>
            <person name="Schindler S."/>
            <person name="Staib P."/>
            <person name="Heidel A."/>
            <person name="Felder M."/>
            <person name="Petzold A."/>
            <person name="Szafranski K."/>
            <person name="Feuermann M."/>
            <person name="Pedruzzi I."/>
            <person name="Priebe S."/>
            <person name="Groth M."/>
            <person name="Winkler R."/>
            <person name="Li W."/>
            <person name="Kniemeyer O."/>
            <person name="Schroeckh V."/>
            <person name="Hertweck C."/>
            <person name="Hube B."/>
            <person name="White T.C."/>
            <person name="Platzer M."/>
            <person name="Guthke R."/>
            <person name="Heitman J."/>
            <person name="Woestemeyer J."/>
            <person name="Zipfel P.F."/>
            <person name="Monod M."/>
            <person name="Brakhage A.A."/>
        </authorList>
    </citation>
    <scope>NUCLEOTIDE SEQUENCE [LARGE SCALE GENOMIC DNA]</scope>
    <source>
        <strain evidence="5">ATCC MYA-4681 / CBS 112371</strain>
    </source>
</reference>
<dbReference type="Proteomes" id="UP000008866">
    <property type="component" value="Unassembled WGS sequence"/>
</dbReference>
<dbReference type="InterPro" id="IPR036164">
    <property type="entry name" value="bL21-like_sf"/>
</dbReference>
<evidence type="ECO:0000256" key="1">
    <source>
        <dbReference type="ARBA" id="ARBA00008563"/>
    </source>
</evidence>
<dbReference type="RefSeq" id="XP_003013344.1">
    <property type="nucleotide sequence ID" value="XM_003013298.1"/>
</dbReference>
<feature type="compositionally biased region" description="Basic and acidic residues" evidence="3">
    <location>
        <begin position="21"/>
        <end position="34"/>
    </location>
</feature>
<dbReference type="EMBL" id="ABSU01000014">
    <property type="protein sequence ID" value="EFE32704.1"/>
    <property type="molecule type" value="Genomic_DNA"/>
</dbReference>
<dbReference type="GO" id="GO:0005762">
    <property type="term" value="C:mitochondrial large ribosomal subunit"/>
    <property type="evidence" value="ECO:0007669"/>
    <property type="project" value="TreeGrafter"/>
</dbReference>
<dbReference type="Pfam" id="PF00829">
    <property type="entry name" value="Ribosomal_L21p"/>
    <property type="match status" value="1"/>
</dbReference>
<feature type="region of interest" description="Disordered" evidence="3">
    <location>
        <begin position="80"/>
        <end position="106"/>
    </location>
</feature>
<dbReference type="KEGG" id="abe:ARB_00529"/>
<dbReference type="AlphaFoldDB" id="D4AWG4"/>
<evidence type="ECO:0000313" key="5">
    <source>
        <dbReference type="Proteomes" id="UP000008866"/>
    </source>
</evidence>
<dbReference type="OMA" id="KGAPYID"/>
<gene>
    <name evidence="4" type="ORF">ARB_00529</name>
</gene>
<sequence length="274" mass="30501">MTYLCPKFLSTKTSDNEEAEEQRRSIADSIEHPRLQPGADKMFSRAVLRSARELRTTSSIPPSASLLFASNRCLHQATAGSQFKATQPEIPPQGQTQNTERFSHLPTGSIPEVASISIPSAKPAVPPTFTSPLELTPAITALLPDLATQPSHYITAHLHARPYLLTAGDTLRLPFRMPNVQAGDVLRLNRASNIGSRDFTLKGAPYLDERLFECRVRVMGVEAEPLRIKEKTKRRQRHVQRVKSKHKYTILKVVNVRVKQLDELLAEGAKIVGQ</sequence>
<dbReference type="InterPro" id="IPR028909">
    <property type="entry name" value="bL21-like"/>
</dbReference>